<dbReference type="InterPro" id="IPR032816">
    <property type="entry name" value="VTT_dom"/>
</dbReference>
<dbReference type="Pfam" id="PF09335">
    <property type="entry name" value="VTT_dom"/>
    <property type="match status" value="1"/>
</dbReference>
<feature type="region of interest" description="Disordered" evidence="1">
    <location>
        <begin position="1359"/>
        <end position="1462"/>
    </location>
</feature>
<keyword evidence="6" id="KW-1185">Reference proteome</keyword>
<dbReference type="InterPro" id="IPR006816">
    <property type="entry name" value="ELMO_dom"/>
</dbReference>
<dbReference type="Pfam" id="PF04727">
    <property type="entry name" value="ELMO_CED12"/>
    <property type="match status" value="1"/>
</dbReference>
<dbReference type="eggNOG" id="KOG3140">
    <property type="taxonomic scope" value="Eukaryota"/>
</dbReference>
<dbReference type="SUPFAM" id="SSF50978">
    <property type="entry name" value="WD40 repeat-like"/>
    <property type="match status" value="1"/>
</dbReference>
<name>H3GE14_PHYRM</name>
<dbReference type="PANTHER" id="PTHR13743">
    <property type="entry name" value="BEIGE/BEACH-RELATED"/>
    <property type="match status" value="1"/>
</dbReference>
<feature type="transmembrane region" description="Helical" evidence="2">
    <location>
        <begin position="104"/>
        <end position="126"/>
    </location>
</feature>
<feature type="domain" description="BEACH" evidence="3">
    <location>
        <begin position="284"/>
        <end position="587"/>
    </location>
</feature>
<feature type="transmembrane region" description="Helical" evidence="2">
    <location>
        <begin position="132"/>
        <end position="157"/>
    </location>
</feature>
<organism evidence="5 6">
    <name type="scientific">Phytophthora ramorum</name>
    <name type="common">Sudden oak death agent</name>
    <dbReference type="NCBI Taxonomy" id="164328"/>
    <lineage>
        <taxon>Eukaryota</taxon>
        <taxon>Sar</taxon>
        <taxon>Stramenopiles</taxon>
        <taxon>Oomycota</taxon>
        <taxon>Peronosporomycetes</taxon>
        <taxon>Peronosporales</taxon>
        <taxon>Peronosporaceae</taxon>
        <taxon>Phytophthora</taxon>
    </lineage>
</organism>
<keyword evidence="2" id="KW-0472">Membrane</keyword>
<dbReference type="InterPro" id="IPR036322">
    <property type="entry name" value="WD40_repeat_dom_sf"/>
</dbReference>
<evidence type="ECO:0000256" key="2">
    <source>
        <dbReference type="SAM" id="Phobius"/>
    </source>
</evidence>
<dbReference type="InterPro" id="IPR046851">
    <property type="entry name" value="NBCH_WD40"/>
</dbReference>
<dbReference type="InterPro" id="IPR036372">
    <property type="entry name" value="BEACH_dom_sf"/>
</dbReference>
<accession>H3GE14</accession>
<dbReference type="InterPro" id="IPR001680">
    <property type="entry name" value="WD40_rpt"/>
</dbReference>
<reference evidence="6" key="1">
    <citation type="journal article" date="2006" name="Science">
        <title>Phytophthora genome sequences uncover evolutionary origins and mechanisms of pathogenesis.</title>
        <authorList>
            <person name="Tyler B.M."/>
            <person name="Tripathy S."/>
            <person name="Zhang X."/>
            <person name="Dehal P."/>
            <person name="Jiang R.H."/>
            <person name="Aerts A."/>
            <person name="Arredondo F.D."/>
            <person name="Baxter L."/>
            <person name="Bensasson D."/>
            <person name="Beynon J.L."/>
            <person name="Chapman J."/>
            <person name="Damasceno C.M."/>
            <person name="Dorrance A.E."/>
            <person name="Dou D."/>
            <person name="Dickerman A.W."/>
            <person name="Dubchak I.L."/>
            <person name="Garbelotto M."/>
            <person name="Gijzen M."/>
            <person name="Gordon S.G."/>
            <person name="Govers F."/>
            <person name="Grunwald N.J."/>
            <person name="Huang W."/>
            <person name="Ivors K.L."/>
            <person name="Jones R.W."/>
            <person name="Kamoun S."/>
            <person name="Krampis K."/>
            <person name="Lamour K.H."/>
            <person name="Lee M.K."/>
            <person name="McDonald W.H."/>
            <person name="Medina M."/>
            <person name="Meijer H.J."/>
            <person name="Nordberg E.K."/>
            <person name="Maclean D.J."/>
            <person name="Ospina-Giraldo M.D."/>
            <person name="Morris P.F."/>
            <person name="Phuntumart V."/>
            <person name="Putnam N.H."/>
            <person name="Rash S."/>
            <person name="Rose J.K."/>
            <person name="Sakihama Y."/>
            <person name="Salamov A.A."/>
            <person name="Savidor A."/>
            <person name="Scheuring C.F."/>
            <person name="Smith B.M."/>
            <person name="Sobral B.W."/>
            <person name="Terry A."/>
            <person name="Torto-Alalibo T.A."/>
            <person name="Win J."/>
            <person name="Xu Z."/>
            <person name="Zhang H."/>
            <person name="Grigoriev I.V."/>
            <person name="Rokhsar D.S."/>
            <person name="Boore J.L."/>
        </authorList>
    </citation>
    <scope>NUCLEOTIDE SEQUENCE [LARGE SCALE GENOMIC DNA]</scope>
    <source>
        <strain evidence="6">Pr102</strain>
    </source>
</reference>
<feature type="transmembrane region" description="Helical" evidence="2">
    <location>
        <begin position="188"/>
        <end position="206"/>
    </location>
</feature>
<dbReference type="CDD" id="cd06071">
    <property type="entry name" value="Beach"/>
    <property type="match status" value="1"/>
</dbReference>
<dbReference type="SMART" id="SM00320">
    <property type="entry name" value="WD40"/>
    <property type="match status" value="3"/>
</dbReference>
<evidence type="ECO:0000259" key="3">
    <source>
        <dbReference type="PROSITE" id="PS50197"/>
    </source>
</evidence>
<dbReference type="eggNOG" id="KOG1787">
    <property type="taxonomic scope" value="Eukaryota"/>
</dbReference>
<feature type="transmembrane region" description="Helical" evidence="2">
    <location>
        <begin position="45"/>
        <end position="69"/>
    </location>
</feature>
<reference evidence="5" key="2">
    <citation type="submission" date="2015-06" db="UniProtKB">
        <authorList>
            <consortium name="EnsemblProtists"/>
        </authorList>
    </citation>
    <scope>IDENTIFICATION</scope>
    <source>
        <strain evidence="5">Pr102</strain>
    </source>
</reference>
<dbReference type="InterPro" id="IPR015943">
    <property type="entry name" value="WD40/YVTN_repeat-like_dom_sf"/>
</dbReference>
<sequence length="1462" mass="161114">MAPHAPDSSSPFAAAADDGAIASETEKQSLLPPAPSQDWRRDVQLVGVIFLASTALLGVTLHSLVVSALTDAEWAALRLPTSLEAAQQLGETLQSFSERQPGSLLLAHMGCYLYLQTFAIPGTVFFNLLGGALFGVTLGFPLCLAYNTLGSVFMFLLSRHFGRRVVTHLFPRKLATLRSMLDAHRDEMALYMVFLRVFPFTPNWFINMASPHMAIPLSQFALGPLIGLIPRRFLMEGQNGLEIYFVDGSSCFFGLESYGEADLMYATLKERKPPCLAKWGKRLLSAERMFSKSKWTEMWVRREISNFEYLMALNVSAGRSYNDAAQYPVFPWVIKDYESAELRLDDEDIYRDLRRPIGAQTTEAIQRARATYEGWDPKTPIPAFHYANTYSHMQSVLYFLIRLAPFTGAVLGSEEQQLHHMAAGEPTFDSVPEAFQMCTSDDRHMFELTPEFFYLPELFSSARNKTLARHFAPGQDVSATAGLKREVSLPPWAASPYDFVRLHRLALESDFVSSNLHHWIDLIFGYKQTGSSAVDALNSYHIACYPERLDLSTSSDGVRAKLVQRGTDESLEARYPASHSMAVLSSRRQVRRHDLPSKHAAAVKSDLDLALEVALAWGLIAQVATIMDDGVVLAKRYLNSVPDTVRSCPFSMVDVDQWWKLPAGCLVSEGVVFYEQMISCGYWDGSWRIHWAADGELLQRIAFHKKPILCMARSEDDFTGDLALAFGSEDCTVSIWALSKLSASRSRRLFLKKELPVGGLPWVLLVGHTSPVVAVSLNVDLDVVVSASKNNMLLLHSLRGSTPLHALALTPGPMETSAVAHMVISAQGDTLVHSITTHKTQRSGRYSRANSLFSDDKARLTVGETGSGNSSMVAGGLSSSGYVATSDLQEQQQDGSERQSELYVVSINGHVISHDKLVSVESVEGENDLPPVPHLLLERGVLFTRSGEYLITACTGADAAIEVRDAGMPGSVVRRIECKRPGVELTSLSMGQDERCIVCGYADGAVVAYALHFGVADGCKSLVGLDKKARERERAALAQATKRDLLRNKRREELLPAFMRGNGGAEGSCLWSRQGKSGMPEEPYITNMQERFALLKQNCVSGDEKYEEMLRDLWHAIYSQQQFNKENAASTEQPQPIAEGNLLDFGDDAKNGDDAADPEPAQGLQFERVGESWSRLGFQRPDPTTDFRAGGMLSLDCLVYFASHYTAQAVRMVTNQVPGSHDHTYPWGPAGINVTCMVARLFWKFDGELVREQQANWPLFYDSEAFHLLFSEVFVLFDYLWNEMNANYGNFSVVIQATSDRIMDVLEEAQGDINVVLMELRSQSLSTMGKQRRASSRSMEDFLTTINTNITDASAAVNDGLTASDGSSFPPSTPPSKSPRSSWSFSSRLGLGSSGSSATTTEPVLLPGFGGSESPKPAPIATTNTLVPDVSDPFAGNDIRGFEEKPPSPPPVQSDDPFACLL</sequence>
<protein>
    <recommendedName>
        <fullName evidence="7">BEACH domain-containing protein</fullName>
    </recommendedName>
</protein>
<dbReference type="Pfam" id="PF20426">
    <property type="entry name" value="NBCH_WD40"/>
    <property type="match status" value="1"/>
</dbReference>
<dbReference type="HOGENOM" id="CLU_250711_0_0_1"/>
<evidence type="ECO:0000313" key="6">
    <source>
        <dbReference type="Proteomes" id="UP000005238"/>
    </source>
</evidence>
<dbReference type="PROSITE" id="PS51335">
    <property type="entry name" value="ELMO"/>
    <property type="match status" value="1"/>
</dbReference>
<feature type="compositionally biased region" description="Polar residues" evidence="1">
    <location>
        <begin position="1125"/>
        <end position="1134"/>
    </location>
</feature>
<proteinExistence type="predicted"/>
<dbReference type="EnsemblProtists" id="Phyra73855">
    <property type="protein sequence ID" value="Phyra73855"/>
    <property type="gene ID" value="Phyra73855"/>
</dbReference>
<dbReference type="InterPro" id="IPR050865">
    <property type="entry name" value="BEACH_Domain"/>
</dbReference>
<dbReference type="Proteomes" id="UP000005238">
    <property type="component" value="Unassembled WGS sequence"/>
</dbReference>
<feature type="compositionally biased region" description="Low complexity" evidence="1">
    <location>
        <begin position="1378"/>
        <end position="1397"/>
    </location>
</feature>
<keyword evidence="2" id="KW-1133">Transmembrane helix</keyword>
<keyword evidence="2" id="KW-0812">Transmembrane</keyword>
<dbReference type="InterPro" id="IPR000409">
    <property type="entry name" value="BEACH_dom"/>
</dbReference>
<evidence type="ECO:0000313" key="5">
    <source>
        <dbReference type="EnsemblProtists" id="Phyra73855"/>
    </source>
</evidence>
<evidence type="ECO:0000256" key="1">
    <source>
        <dbReference type="SAM" id="MobiDB-lite"/>
    </source>
</evidence>
<dbReference type="PANTHER" id="PTHR13743:SF163">
    <property type="entry name" value="BEACH DOMAIN-CONTAINING PROTEIN"/>
    <property type="match status" value="1"/>
</dbReference>
<dbReference type="VEuPathDB" id="FungiDB:KRP22_11959"/>
<dbReference type="eggNOG" id="KOG2998">
    <property type="taxonomic scope" value="Eukaryota"/>
</dbReference>
<evidence type="ECO:0000259" key="4">
    <source>
        <dbReference type="PROSITE" id="PS51335"/>
    </source>
</evidence>
<dbReference type="Gene3D" id="2.130.10.10">
    <property type="entry name" value="YVTN repeat-like/Quinoprotein amine dehydrogenase"/>
    <property type="match status" value="1"/>
</dbReference>
<feature type="region of interest" description="Disordered" evidence="1">
    <location>
        <begin position="1125"/>
        <end position="1160"/>
    </location>
</feature>
<dbReference type="Pfam" id="PF02138">
    <property type="entry name" value="Beach"/>
    <property type="match status" value="1"/>
</dbReference>
<feature type="domain" description="ELMO" evidence="4">
    <location>
        <begin position="1105"/>
        <end position="1306"/>
    </location>
</feature>
<dbReference type="Gene3D" id="1.10.1540.10">
    <property type="entry name" value="BEACH domain"/>
    <property type="match status" value="1"/>
</dbReference>
<dbReference type="InParanoid" id="H3GE14"/>
<evidence type="ECO:0008006" key="7">
    <source>
        <dbReference type="Google" id="ProtNLM"/>
    </source>
</evidence>
<feature type="compositionally biased region" description="Low complexity" evidence="1">
    <location>
        <begin position="1453"/>
        <end position="1462"/>
    </location>
</feature>
<dbReference type="SMART" id="SM01026">
    <property type="entry name" value="Beach"/>
    <property type="match status" value="1"/>
</dbReference>
<dbReference type="EMBL" id="DS566002">
    <property type="status" value="NOT_ANNOTATED_CDS"/>
    <property type="molecule type" value="Genomic_DNA"/>
</dbReference>
<dbReference type="PROSITE" id="PS50197">
    <property type="entry name" value="BEACH"/>
    <property type="match status" value="1"/>
</dbReference>
<dbReference type="SUPFAM" id="SSF81837">
    <property type="entry name" value="BEACH domain"/>
    <property type="match status" value="1"/>
</dbReference>
<dbReference type="VEuPathDB" id="FungiDB:KRP23_6857"/>